<organism evidence="1 2">
    <name type="scientific">Portunus trituberculatus</name>
    <name type="common">Swimming crab</name>
    <name type="synonym">Neptunus trituberculatus</name>
    <dbReference type="NCBI Taxonomy" id="210409"/>
    <lineage>
        <taxon>Eukaryota</taxon>
        <taxon>Metazoa</taxon>
        <taxon>Ecdysozoa</taxon>
        <taxon>Arthropoda</taxon>
        <taxon>Crustacea</taxon>
        <taxon>Multicrustacea</taxon>
        <taxon>Malacostraca</taxon>
        <taxon>Eumalacostraca</taxon>
        <taxon>Eucarida</taxon>
        <taxon>Decapoda</taxon>
        <taxon>Pleocyemata</taxon>
        <taxon>Brachyura</taxon>
        <taxon>Eubrachyura</taxon>
        <taxon>Portunoidea</taxon>
        <taxon>Portunidae</taxon>
        <taxon>Portuninae</taxon>
        <taxon>Portunus</taxon>
    </lineage>
</organism>
<name>A0A5B7CII5_PORTR</name>
<protein>
    <submittedName>
        <fullName evidence="1">Uncharacterized protein</fullName>
    </submittedName>
</protein>
<reference evidence="1 2" key="1">
    <citation type="submission" date="2019-05" db="EMBL/GenBank/DDBJ databases">
        <title>Another draft genome of Portunus trituberculatus and its Hox gene families provides insights of decapod evolution.</title>
        <authorList>
            <person name="Jeong J.-H."/>
            <person name="Song I."/>
            <person name="Kim S."/>
            <person name="Choi T."/>
            <person name="Kim D."/>
            <person name="Ryu S."/>
            <person name="Kim W."/>
        </authorList>
    </citation>
    <scope>NUCLEOTIDE SEQUENCE [LARGE SCALE GENOMIC DNA]</scope>
    <source>
        <tissue evidence="1">Muscle</tissue>
    </source>
</reference>
<dbReference type="AlphaFoldDB" id="A0A5B7CII5"/>
<comment type="caution">
    <text evidence="1">The sequence shown here is derived from an EMBL/GenBank/DDBJ whole genome shotgun (WGS) entry which is preliminary data.</text>
</comment>
<gene>
    <name evidence="1" type="ORF">E2C01_001803</name>
</gene>
<proteinExistence type="predicted"/>
<dbReference type="EMBL" id="VSRR010000059">
    <property type="protein sequence ID" value="MPC09200.1"/>
    <property type="molecule type" value="Genomic_DNA"/>
</dbReference>
<keyword evidence="2" id="KW-1185">Reference proteome</keyword>
<dbReference type="Proteomes" id="UP000324222">
    <property type="component" value="Unassembled WGS sequence"/>
</dbReference>
<sequence length="66" mass="7484">MKNSSYNDRSSASSGEEKIAERSVLELCGFEGGERVRLRPREGVRETLRVLDWSRGRSVLNSSRRA</sequence>
<accession>A0A5B7CII5</accession>
<evidence type="ECO:0000313" key="1">
    <source>
        <dbReference type="EMBL" id="MPC09200.1"/>
    </source>
</evidence>
<evidence type="ECO:0000313" key="2">
    <source>
        <dbReference type="Proteomes" id="UP000324222"/>
    </source>
</evidence>